<sequence length="96" mass="10777">MGEWYKPNTPFSTQPSGFAKNNDVTNHNLEDMYTIETKAIARLEKNQEQKNCNSSNQINDISWLNPSPSSTNECNNNRANQNPTVSSSGILLNRTT</sequence>
<feature type="non-terminal residue" evidence="2">
    <location>
        <position position="1"/>
    </location>
</feature>
<name>A0A821TP69_9BILA</name>
<feature type="region of interest" description="Disordered" evidence="1">
    <location>
        <begin position="51"/>
        <end position="96"/>
    </location>
</feature>
<dbReference type="EMBL" id="CAJOBS010004127">
    <property type="protein sequence ID" value="CAF4874646.1"/>
    <property type="molecule type" value="Genomic_DNA"/>
</dbReference>
<evidence type="ECO:0000256" key="1">
    <source>
        <dbReference type="SAM" id="MobiDB-lite"/>
    </source>
</evidence>
<evidence type="ECO:0000313" key="3">
    <source>
        <dbReference type="Proteomes" id="UP000663838"/>
    </source>
</evidence>
<accession>A0A821TP69</accession>
<evidence type="ECO:0000313" key="2">
    <source>
        <dbReference type="EMBL" id="CAF4874646.1"/>
    </source>
</evidence>
<organism evidence="2 3">
    <name type="scientific">Rotaria socialis</name>
    <dbReference type="NCBI Taxonomy" id="392032"/>
    <lineage>
        <taxon>Eukaryota</taxon>
        <taxon>Metazoa</taxon>
        <taxon>Spiralia</taxon>
        <taxon>Gnathifera</taxon>
        <taxon>Rotifera</taxon>
        <taxon>Eurotatoria</taxon>
        <taxon>Bdelloidea</taxon>
        <taxon>Philodinida</taxon>
        <taxon>Philodinidae</taxon>
        <taxon>Rotaria</taxon>
    </lineage>
</organism>
<dbReference type="Proteomes" id="UP000663838">
    <property type="component" value="Unassembled WGS sequence"/>
</dbReference>
<comment type="caution">
    <text evidence="2">The sequence shown here is derived from an EMBL/GenBank/DDBJ whole genome shotgun (WGS) entry which is preliminary data.</text>
</comment>
<dbReference type="AlphaFoldDB" id="A0A821TP69"/>
<reference evidence="2" key="1">
    <citation type="submission" date="2021-02" db="EMBL/GenBank/DDBJ databases">
        <authorList>
            <person name="Nowell W R."/>
        </authorList>
    </citation>
    <scope>NUCLEOTIDE SEQUENCE</scope>
</reference>
<protein>
    <submittedName>
        <fullName evidence="2">Uncharacterized protein</fullName>
    </submittedName>
</protein>
<feature type="region of interest" description="Disordered" evidence="1">
    <location>
        <begin position="1"/>
        <end position="24"/>
    </location>
</feature>
<gene>
    <name evidence="2" type="ORF">TOA249_LOCUS28762</name>
</gene>
<proteinExistence type="predicted"/>